<protein>
    <submittedName>
        <fullName evidence="1">Uncharacterized protein</fullName>
    </submittedName>
</protein>
<dbReference type="OrthoDB" id="773814at2759"/>
<dbReference type="PANTHER" id="PTHR33401">
    <property type="entry name" value="LIGHT-HARVESTING COMPLEX-LIKE PROTEIN OHP2, CHLOROPLASTIC"/>
    <property type="match status" value="1"/>
</dbReference>
<dbReference type="PANTHER" id="PTHR33401:SF2">
    <property type="entry name" value="OS03G0138400 PROTEIN"/>
    <property type="match status" value="1"/>
</dbReference>
<evidence type="ECO:0000313" key="1">
    <source>
        <dbReference type="EMBL" id="KMZ64134.1"/>
    </source>
</evidence>
<dbReference type="EMBL" id="LFYR01001173">
    <property type="protein sequence ID" value="KMZ64134.1"/>
    <property type="molecule type" value="Genomic_DNA"/>
</dbReference>
<name>A0A0K9P572_ZOSMR</name>
<evidence type="ECO:0000313" key="2">
    <source>
        <dbReference type="Proteomes" id="UP000036987"/>
    </source>
</evidence>
<dbReference type="Proteomes" id="UP000036987">
    <property type="component" value="Unassembled WGS sequence"/>
</dbReference>
<reference evidence="2" key="1">
    <citation type="journal article" date="2016" name="Nature">
        <title>The genome of the seagrass Zostera marina reveals angiosperm adaptation to the sea.</title>
        <authorList>
            <person name="Olsen J.L."/>
            <person name="Rouze P."/>
            <person name="Verhelst B."/>
            <person name="Lin Y.-C."/>
            <person name="Bayer T."/>
            <person name="Collen J."/>
            <person name="Dattolo E."/>
            <person name="De Paoli E."/>
            <person name="Dittami S."/>
            <person name="Maumus F."/>
            <person name="Michel G."/>
            <person name="Kersting A."/>
            <person name="Lauritano C."/>
            <person name="Lohaus R."/>
            <person name="Toepel M."/>
            <person name="Tonon T."/>
            <person name="Vanneste K."/>
            <person name="Amirebrahimi M."/>
            <person name="Brakel J."/>
            <person name="Bostroem C."/>
            <person name="Chovatia M."/>
            <person name="Grimwood J."/>
            <person name="Jenkins J.W."/>
            <person name="Jueterbock A."/>
            <person name="Mraz A."/>
            <person name="Stam W.T."/>
            <person name="Tice H."/>
            <person name="Bornberg-Bauer E."/>
            <person name="Green P.J."/>
            <person name="Pearson G.A."/>
            <person name="Procaccini G."/>
            <person name="Duarte C.M."/>
            <person name="Schmutz J."/>
            <person name="Reusch T.B.H."/>
            <person name="Van de Peer Y."/>
        </authorList>
    </citation>
    <scope>NUCLEOTIDE SEQUENCE [LARGE SCALE GENOMIC DNA]</scope>
    <source>
        <strain evidence="2">cv. Finnish</strain>
    </source>
</reference>
<sequence>MDSGKLGMGSEKRNMCENKIVANGGGDDVNDEIKALLSKSRSGVGVRSDDDGKKSMMRKVQWNDEKGNKLVEVVEFEPSEASDSDSEDSFDSCLCFVM</sequence>
<organism evidence="1 2">
    <name type="scientific">Zostera marina</name>
    <name type="common">Eelgrass</name>
    <dbReference type="NCBI Taxonomy" id="29655"/>
    <lineage>
        <taxon>Eukaryota</taxon>
        <taxon>Viridiplantae</taxon>
        <taxon>Streptophyta</taxon>
        <taxon>Embryophyta</taxon>
        <taxon>Tracheophyta</taxon>
        <taxon>Spermatophyta</taxon>
        <taxon>Magnoliopsida</taxon>
        <taxon>Liliopsida</taxon>
        <taxon>Zosteraceae</taxon>
        <taxon>Zostera</taxon>
    </lineage>
</organism>
<gene>
    <name evidence="1" type="ORF">ZOSMA_37G00130</name>
</gene>
<accession>A0A0K9P572</accession>
<keyword evidence="2" id="KW-1185">Reference proteome</keyword>
<comment type="caution">
    <text evidence="1">The sequence shown here is derived from an EMBL/GenBank/DDBJ whole genome shotgun (WGS) entry which is preliminary data.</text>
</comment>
<proteinExistence type="predicted"/>
<dbReference type="AlphaFoldDB" id="A0A0K9P572"/>
<dbReference type="OMA" id="KRNMCEN"/>